<dbReference type="RefSeq" id="WP_376976114.1">
    <property type="nucleotide sequence ID" value="NZ_JBHSDQ010000001.1"/>
</dbReference>
<dbReference type="SUPFAM" id="SSF46689">
    <property type="entry name" value="Homeodomain-like"/>
    <property type="match status" value="1"/>
</dbReference>
<name>A0ABV8WHG0_9MICC</name>
<keyword evidence="4" id="KW-0233">DNA recombination</keyword>
<dbReference type="EMBL" id="JBHSDQ010000001">
    <property type="protein sequence ID" value="MFC4394676.1"/>
    <property type="molecule type" value="Genomic_DNA"/>
</dbReference>
<dbReference type="InterPro" id="IPR009057">
    <property type="entry name" value="Homeodomain-like_sf"/>
</dbReference>
<dbReference type="PROSITE" id="PS51736">
    <property type="entry name" value="RECOMBINASES_3"/>
    <property type="match status" value="1"/>
</dbReference>
<dbReference type="Pfam" id="PF00239">
    <property type="entry name" value="Resolvase"/>
    <property type="match status" value="1"/>
</dbReference>
<dbReference type="InterPro" id="IPR006120">
    <property type="entry name" value="Resolvase_HTH_dom"/>
</dbReference>
<evidence type="ECO:0000256" key="1">
    <source>
        <dbReference type="ARBA" id="ARBA00009913"/>
    </source>
</evidence>
<dbReference type="InterPro" id="IPR006119">
    <property type="entry name" value="Resolv_N"/>
</dbReference>
<evidence type="ECO:0000313" key="7">
    <source>
        <dbReference type="EMBL" id="MFC4394676.1"/>
    </source>
</evidence>
<comment type="caution">
    <text evidence="7">The sequence shown here is derived from an EMBL/GenBank/DDBJ whole genome shotgun (WGS) entry which is preliminary data.</text>
</comment>
<dbReference type="InterPro" id="IPR006118">
    <property type="entry name" value="Recombinase_CS"/>
</dbReference>
<gene>
    <name evidence="7" type="ORF">ACFO0G_01120</name>
</gene>
<sequence>MGLLLGYVRVSTTDQHGAAQRDALLEAGVEEKYIYFDQLSGAKAAKERPGLSALLAFAREGDTVIVYRIDRLGRSLIDVLNTVAEMQERGIGLRSLVDGIDPSTASGRLQLGLFATLAEYERELINERVRAGVMAAKARGVKFGQQPVDETTIEDKIETARQLLAEGKTATRVAKTVGWSRATLYRYLKMYGHEAPARDETQLAVGPGRSRYAERKMVPSMRS</sequence>
<comment type="similarity">
    <text evidence="1">Belongs to the site-specific recombinase resolvase family.</text>
</comment>
<dbReference type="Proteomes" id="UP001595778">
    <property type="component" value="Unassembled WGS sequence"/>
</dbReference>
<evidence type="ECO:0000256" key="5">
    <source>
        <dbReference type="PROSITE-ProRule" id="PRU10137"/>
    </source>
</evidence>
<reference evidence="8" key="1">
    <citation type="journal article" date="2019" name="Int. J. Syst. Evol. Microbiol.">
        <title>The Global Catalogue of Microorganisms (GCM) 10K type strain sequencing project: providing services to taxonomists for standard genome sequencing and annotation.</title>
        <authorList>
            <consortium name="The Broad Institute Genomics Platform"/>
            <consortium name="The Broad Institute Genome Sequencing Center for Infectious Disease"/>
            <person name="Wu L."/>
            <person name="Ma J."/>
        </authorList>
    </citation>
    <scope>NUCLEOTIDE SEQUENCE [LARGE SCALE GENOMIC DNA]</scope>
    <source>
        <strain evidence="8">PJ61</strain>
    </source>
</reference>
<accession>A0ABV8WHG0</accession>
<organism evidence="7 8">
    <name type="scientific">Arthrobacter sedimenti</name>
    <dbReference type="NCBI Taxonomy" id="2694931"/>
    <lineage>
        <taxon>Bacteria</taxon>
        <taxon>Bacillati</taxon>
        <taxon>Actinomycetota</taxon>
        <taxon>Actinomycetes</taxon>
        <taxon>Micrococcales</taxon>
        <taxon>Micrococcaceae</taxon>
        <taxon>Arthrobacter</taxon>
    </lineage>
</organism>
<dbReference type="InterPro" id="IPR050639">
    <property type="entry name" value="SSR_resolvase"/>
</dbReference>
<dbReference type="Gene3D" id="3.40.50.1390">
    <property type="entry name" value="Resolvase, N-terminal catalytic domain"/>
    <property type="match status" value="1"/>
</dbReference>
<dbReference type="InterPro" id="IPR036162">
    <property type="entry name" value="Resolvase-like_N_sf"/>
</dbReference>
<keyword evidence="3" id="KW-0238">DNA-binding</keyword>
<dbReference type="PANTHER" id="PTHR30461">
    <property type="entry name" value="DNA-INVERTASE FROM LAMBDOID PROPHAGE"/>
    <property type="match status" value="1"/>
</dbReference>
<dbReference type="Gene3D" id="1.10.10.60">
    <property type="entry name" value="Homeodomain-like"/>
    <property type="match status" value="1"/>
</dbReference>
<proteinExistence type="inferred from homology"/>
<dbReference type="PANTHER" id="PTHR30461:SF2">
    <property type="entry name" value="SERINE RECOMBINASE PINE-RELATED"/>
    <property type="match status" value="1"/>
</dbReference>
<dbReference type="SMART" id="SM00857">
    <property type="entry name" value="Resolvase"/>
    <property type="match status" value="1"/>
</dbReference>
<dbReference type="SUPFAM" id="SSF53041">
    <property type="entry name" value="Resolvase-like"/>
    <property type="match status" value="1"/>
</dbReference>
<evidence type="ECO:0000256" key="4">
    <source>
        <dbReference type="ARBA" id="ARBA00023172"/>
    </source>
</evidence>
<evidence type="ECO:0000256" key="3">
    <source>
        <dbReference type="ARBA" id="ARBA00023125"/>
    </source>
</evidence>
<evidence type="ECO:0000256" key="2">
    <source>
        <dbReference type="ARBA" id="ARBA00022908"/>
    </source>
</evidence>
<evidence type="ECO:0000259" key="6">
    <source>
        <dbReference type="PROSITE" id="PS51736"/>
    </source>
</evidence>
<keyword evidence="2" id="KW-0229">DNA integration</keyword>
<evidence type="ECO:0000313" key="8">
    <source>
        <dbReference type="Proteomes" id="UP001595778"/>
    </source>
</evidence>
<dbReference type="PROSITE" id="PS00398">
    <property type="entry name" value="RECOMBINASES_2"/>
    <property type="match status" value="1"/>
</dbReference>
<dbReference type="Pfam" id="PF02796">
    <property type="entry name" value="HTH_7"/>
    <property type="match status" value="1"/>
</dbReference>
<dbReference type="CDD" id="cd03768">
    <property type="entry name" value="SR_ResInv"/>
    <property type="match status" value="1"/>
</dbReference>
<feature type="active site" description="O-(5'-phospho-DNA)-serine intermediate" evidence="5">
    <location>
        <position position="11"/>
    </location>
</feature>
<keyword evidence="8" id="KW-1185">Reference proteome</keyword>
<protein>
    <submittedName>
        <fullName evidence="7">Recombinase family protein</fullName>
    </submittedName>
</protein>
<dbReference type="PROSITE" id="PS00397">
    <property type="entry name" value="RECOMBINASES_1"/>
    <property type="match status" value="1"/>
</dbReference>
<feature type="domain" description="Resolvase/invertase-type recombinase catalytic" evidence="6">
    <location>
        <begin position="3"/>
        <end position="140"/>
    </location>
</feature>